<organism evidence="2 3">
    <name type="scientific">Janthinobacterium psychrotolerans</name>
    <dbReference type="NCBI Taxonomy" id="1747903"/>
    <lineage>
        <taxon>Bacteria</taxon>
        <taxon>Pseudomonadati</taxon>
        <taxon>Pseudomonadota</taxon>
        <taxon>Betaproteobacteria</taxon>
        <taxon>Burkholderiales</taxon>
        <taxon>Oxalobacteraceae</taxon>
        <taxon>Janthinobacterium</taxon>
    </lineage>
</organism>
<evidence type="ECO:0000259" key="1">
    <source>
        <dbReference type="PROSITE" id="PS51186"/>
    </source>
</evidence>
<proteinExistence type="predicted"/>
<dbReference type="InterPro" id="IPR000182">
    <property type="entry name" value="GNAT_dom"/>
</dbReference>
<sequence>MTILHTARLRLEPVTEAHYEAMHAMNSDVEVMTYLNAGQPETEEHTRAAVARIMGRWREWGYSWWALVRTDDEVMVGLACLQHLDGDKTRPHEIGWRLARAGWGKGYASEAAAAIVAHAFDVVQAPFVVAVAHPDNAASIKVMTRLGMRYTGMEKHYDDDCVVYRLERP</sequence>
<accession>A0A1A7BTC7</accession>
<evidence type="ECO:0000313" key="2">
    <source>
        <dbReference type="EMBL" id="OBV36796.1"/>
    </source>
</evidence>
<dbReference type="Gene3D" id="3.40.630.30">
    <property type="match status" value="1"/>
</dbReference>
<protein>
    <submittedName>
        <fullName evidence="2">Protein N-acetyltransferase, RimJ/RimL family</fullName>
    </submittedName>
</protein>
<evidence type="ECO:0000313" key="3">
    <source>
        <dbReference type="Proteomes" id="UP000092713"/>
    </source>
</evidence>
<dbReference type="Pfam" id="PF13302">
    <property type="entry name" value="Acetyltransf_3"/>
    <property type="match status" value="1"/>
</dbReference>
<dbReference type="RefSeq" id="WP_065310578.1">
    <property type="nucleotide sequence ID" value="NZ_LOCQ01000062.1"/>
</dbReference>
<dbReference type="InterPro" id="IPR016181">
    <property type="entry name" value="Acyl_CoA_acyltransferase"/>
</dbReference>
<keyword evidence="3" id="KW-1185">Reference proteome</keyword>
<dbReference type="OrthoDB" id="9801656at2"/>
<gene>
    <name evidence="2" type="ORF">ASR47_1001270</name>
</gene>
<dbReference type="AlphaFoldDB" id="A0A1A7BTC7"/>
<dbReference type="EMBL" id="LOCQ01000062">
    <property type="protein sequence ID" value="OBV36796.1"/>
    <property type="molecule type" value="Genomic_DNA"/>
</dbReference>
<name>A0A1A7BTC7_9BURK</name>
<dbReference type="PANTHER" id="PTHR43792:SF1">
    <property type="entry name" value="N-ACETYLTRANSFERASE DOMAIN-CONTAINING PROTEIN"/>
    <property type="match status" value="1"/>
</dbReference>
<keyword evidence="2" id="KW-0808">Transferase</keyword>
<dbReference type="Proteomes" id="UP000092713">
    <property type="component" value="Unassembled WGS sequence"/>
</dbReference>
<dbReference type="STRING" id="1747903.ASR47_1001270"/>
<dbReference type="GO" id="GO:0016747">
    <property type="term" value="F:acyltransferase activity, transferring groups other than amino-acyl groups"/>
    <property type="evidence" value="ECO:0007669"/>
    <property type="project" value="InterPro"/>
</dbReference>
<comment type="caution">
    <text evidence="2">The sequence shown here is derived from an EMBL/GenBank/DDBJ whole genome shotgun (WGS) entry which is preliminary data.</text>
</comment>
<reference evidence="2 3" key="1">
    <citation type="submission" date="2016-04" db="EMBL/GenBank/DDBJ databases">
        <title>Draft genome sequence of Janthinobacterium psychrotolerans sp. nov., isolated from freshwater sediments in Denmark.</title>
        <authorList>
            <person name="Gong X."/>
            <person name="Skrivergaard S."/>
            <person name="Korsgaard B.S."/>
            <person name="Schreiber L."/>
            <person name="Marshall I.P."/>
            <person name="Finster K."/>
            <person name="Schramm A."/>
        </authorList>
    </citation>
    <scope>NUCLEOTIDE SEQUENCE [LARGE SCALE GENOMIC DNA]</scope>
    <source>
        <strain evidence="2 3">S3-2</strain>
    </source>
</reference>
<dbReference type="InterPro" id="IPR051531">
    <property type="entry name" value="N-acetyltransferase"/>
</dbReference>
<dbReference type="SUPFAM" id="SSF55729">
    <property type="entry name" value="Acyl-CoA N-acyltransferases (Nat)"/>
    <property type="match status" value="1"/>
</dbReference>
<dbReference type="PANTHER" id="PTHR43792">
    <property type="entry name" value="GNAT FAMILY, PUTATIVE (AFU_ORTHOLOGUE AFUA_3G00765)-RELATED-RELATED"/>
    <property type="match status" value="1"/>
</dbReference>
<feature type="domain" description="N-acetyltransferase" evidence="1">
    <location>
        <begin position="9"/>
        <end position="169"/>
    </location>
</feature>
<dbReference type="PROSITE" id="PS51186">
    <property type="entry name" value="GNAT"/>
    <property type="match status" value="1"/>
</dbReference>
<dbReference type="PATRIC" id="fig|1747903.4.peg.284"/>